<dbReference type="AlphaFoldDB" id="A0A1Z4N947"/>
<dbReference type="EMBL" id="AP018248">
    <property type="protein sequence ID" value="BAZ02248.1"/>
    <property type="molecule type" value="Genomic_DNA"/>
</dbReference>
<accession>A0A1Z4N947</accession>
<sequence>MPVNYKNWKFTRKVIRITHNREVKKYFKTLKTDADNQTYRGANTGREAIRDCLLIYENDSAIIVANKQMFFTRLTAAENSVLSYPESWIIHSGTDIPQLKIIYRTNSKERKGYYDLNIPHYKGSKSIKPPKYTKGNQPVIFNLKDRTKIVINAVSENEGKSVIRYFLKFVDDKFIKDKDNFVLGSPSKVKRDEMTPIRADYYPHGQNVPNPQWRIYF</sequence>
<protein>
    <submittedName>
        <fullName evidence="1">Uncharacterized protein</fullName>
    </submittedName>
</protein>
<keyword evidence="2" id="KW-1185">Reference proteome</keyword>
<dbReference type="RefSeq" id="WP_096582333.1">
    <property type="nucleotide sequence ID" value="NZ_CAWNJS010000001.1"/>
</dbReference>
<gene>
    <name evidence="1" type="ORF">NIES37_62600</name>
</gene>
<proteinExistence type="predicted"/>
<organism evidence="1 2">
    <name type="scientific">Tolypothrix tenuis PCC 7101</name>
    <dbReference type="NCBI Taxonomy" id="231146"/>
    <lineage>
        <taxon>Bacteria</taxon>
        <taxon>Bacillati</taxon>
        <taxon>Cyanobacteriota</taxon>
        <taxon>Cyanophyceae</taxon>
        <taxon>Nostocales</taxon>
        <taxon>Tolypothrichaceae</taxon>
        <taxon>Tolypothrix</taxon>
    </lineage>
</organism>
<dbReference type="Proteomes" id="UP000218785">
    <property type="component" value="Chromosome"/>
</dbReference>
<dbReference type="KEGG" id="ttq:NIES37_62600"/>
<evidence type="ECO:0000313" key="1">
    <source>
        <dbReference type="EMBL" id="BAZ02248.1"/>
    </source>
</evidence>
<evidence type="ECO:0000313" key="2">
    <source>
        <dbReference type="Proteomes" id="UP000218785"/>
    </source>
</evidence>
<name>A0A1Z4N947_9CYAN</name>
<reference evidence="1 2" key="1">
    <citation type="submission" date="2017-06" db="EMBL/GenBank/DDBJ databases">
        <title>Genome sequencing of cyanobaciteial culture collection at National Institute for Environmental Studies (NIES).</title>
        <authorList>
            <person name="Hirose Y."/>
            <person name="Shimura Y."/>
            <person name="Fujisawa T."/>
            <person name="Nakamura Y."/>
            <person name="Kawachi M."/>
        </authorList>
    </citation>
    <scope>NUCLEOTIDE SEQUENCE [LARGE SCALE GENOMIC DNA]</scope>
    <source>
        <strain evidence="1 2">NIES-37</strain>
    </source>
</reference>